<dbReference type="InterPro" id="IPR036249">
    <property type="entry name" value="Thioredoxin-like_sf"/>
</dbReference>
<proteinExistence type="predicted"/>
<dbReference type="PANTHER" id="PTHR13887:SF41">
    <property type="entry name" value="THIOREDOXIN SUPERFAMILY PROTEIN"/>
    <property type="match status" value="1"/>
</dbReference>
<gene>
    <name evidence="2" type="ORF">MUN82_19785</name>
</gene>
<evidence type="ECO:0000313" key="3">
    <source>
        <dbReference type="Proteomes" id="UP000829925"/>
    </source>
</evidence>
<sequence>MKVEIWSDIMCPFCYIGKRKFEAGLAKFAHADTVEVQWHSFELDPNMQHKPGQTIHELLAERKGISVAQGKQMNDHMAGIAAEVGLQYDFDRVVPTNTFLAHRFLHLAAAQGKGNEAEERVFAAYFTEGKDIGDLDTLAQLGADLGLDAAEVKATLQTDAFAQQVRYDEYQAQQINVRGVPYFVFDDKYAVSGAQPAELFQEVLEKVWEENHPAPTLVAGQDSAACAVDGNC</sequence>
<dbReference type="PANTHER" id="PTHR13887">
    <property type="entry name" value="GLUTATHIONE S-TRANSFERASE KAPPA"/>
    <property type="match status" value="1"/>
</dbReference>
<accession>A0A8T9STL8</accession>
<dbReference type="InterPro" id="IPR001853">
    <property type="entry name" value="DSBA-like_thioredoxin_dom"/>
</dbReference>
<dbReference type="Pfam" id="PF01323">
    <property type="entry name" value="DSBA"/>
    <property type="match status" value="1"/>
</dbReference>
<reference evidence="2 3" key="1">
    <citation type="submission" date="2022-04" db="EMBL/GenBank/DDBJ databases">
        <title>Hymenobacter sp. isolated from the air.</title>
        <authorList>
            <person name="Won M."/>
            <person name="Lee C.-M."/>
            <person name="Woen H.-Y."/>
            <person name="Kwon S.-W."/>
        </authorList>
    </citation>
    <scope>NUCLEOTIDE SEQUENCE [LARGE SCALE GENOMIC DNA]</scope>
    <source>
        <strain evidence="3">5413 J-13</strain>
    </source>
</reference>
<dbReference type="SUPFAM" id="SSF52833">
    <property type="entry name" value="Thioredoxin-like"/>
    <property type="match status" value="1"/>
</dbReference>
<organism evidence="2 3">
    <name type="scientific">Hymenobacter aerilatus</name>
    <dbReference type="NCBI Taxonomy" id="2932251"/>
    <lineage>
        <taxon>Bacteria</taxon>
        <taxon>Pseudomonadati</taxon>
        <taxon>Bacteroidota</taxon>
        <taxon>Cytophagia</taxon>
        <taxon>Cytophagales</taxon>
        <taxon>Hymenobacteraceae</taxon>
        <taxon>Hymenobacter</taxon>
    </lineage>
</organism>
<protein>
    <submittedName>
        <fullName evidence="2">DsbA family oxidoreductase</fullName>
    </submittedName>
</protein>
<dbReference type="GO" id="GO:0016491">
    <property type="term" value="F:oxidoreductase activity"/>
    <property type="evidence" value="ECO:0007669"/>
    <property type="project" value="InterPro"/>
</dbReference>
<dbReference type="AlphaFoldDB" id="A0A8T9STL8"/>
<dbReference type="CDD" id="cd03024">
    <property type="entry name" value="DsbA_FrnE"/>
    <property type="match status" value="1"/>
</dbReference>
<dbReference type="Proteomes" id="UP000829925">
    <property type="component" value="Chromosome"/>
</dbReference>
<evidence type="ECO:0000259" key="1">
    <source>
        <dbReference type="Pfam" id="PF01323"/>
    </source>
</evidence>
<dbReference type="Gene3D" id="3.40.30.10">
    <property type="entry name" value="Glutaredoxin"/>
    <property type="match status" value="1"/>
</dbReference>
<dbReference type="EMBL" id="CP095053">
    <property type="protein sequence ID" value="UOR05165.1"/>
    <property type="molecule type" value="Genomic_DNA"/>
</dbReference>
<dbReference type="RefSeq" id="WP_245093188.1">
    <property type="nucleotide sequence ID" value="NZ_CP095053.1"/>
</dbReference>
<name>A0A8T9STL8_9BACT</name>
<feature type="domain" description="DSBA-like thioredoxin" evidence="1">
    <location>
        <begin position="3"/>
        <end position="204"/>
    </location>
</feature>
<dbReference type="KEGG" id="haei:MUN82_19785"/>
<keyword evidence="3" id="KW-1185">Reference proteome</keyword>
<evidence type="ECO:0000313" key="2">
    <source>
        <dbReference type="EMBL" id="UOR05165.1"/>
    </source>
</evidence>